<dbReference type="Proteomes" id="UP000183404">
    <property type="component" value="Unassembled WGS sequence"/>
</dbReference>
<sequence>MNNIIFNKIIGMLLQEIKLASEAKAQAETQSAANYWSGYYSGLKKISAPHSSDFSQELGAALFWYIAYDIIYAKARS</sequence>
<dbReference type="EMBL" id="FNBS01000005">
    <property type="protein sequence ID" value="SDF14614.1"/>
    <property type="molecule type" value="Genomic_DNA"/>
</dbReference>
<evidence type="ECO:0000313" key="2">
    <source>
        <dbReference type="Proteomes" id="UP000183404"/>
    </source>
</evidence>
<reference evidence="1 2" key="1">
    <citation type="submission" date="2016-10" db="EMBL/GenBank/DDBJ databases">
        <authorList>
            <person name="de Groot N.N."/>
        </authorList>
    </citation>
    <scope>NUCLEOTIDE SEQUENCE [LARGE SCALE GENOMIC DNA]</scope>
    <source>
        <strain evidence="1 2">DSM 569</strain>
    </source>
</reference>
<evidence type="ECO:0000313" key="1">
    <source>
        <dbReference type="EMBL" id="SDF14614.1"/>
    </source>
</evidence>
<name>A0A1G7IPZ0_THETY</name>
<gene>
    <name evidence="1" type="ORF">SAMN04244560_00298</name>
</gene>
<protein>
    <submittedName>
        <fullName evidence="1">Uncharacterized protein</fullName>
    </submittedName>
</protein>
<dbReference type="AlphaFoldDB" id="A0A1G7IPZ0"/>
<dbReference type="RefSeq" id="WP_074591991.1">
    <property type="nucleotide sequence ID" value="NZ_FNBS01000005.1"/>
</dbReference>
<organism evidence="1 2">
    <name type="scientific">Thermoanaerobacter thermohydrosulfuricus</name>
    <name type="common">Clostridium thermohydrosulfuricum</name>
    <dbReference type="NCBI Taxonomy" id="1516"/>
    <lineage>
        <taxon>Bacteria</taxon>
        <taxon>Bacillati</taxon>
        <taxon>Bacillota</taxon>
        <taxon>Clostridia</taxon>
        <taxon>Thermoanaerobacterales</taxon>
        <taxon>Thermoanaerobacteraceae</taxon>
        <taxon>Thermoanaerobacter</taxon>
    </lineage>
</organism>
<proteinExistence type="predicted"/>
<accession>A0A1G7IPZ0</accession>